<name>A0ABY8DAW0_9HYPH</name>
<evidence type="ECO:0000313" key="2">
    <source>
        <dbReference type="EMBL" id="WEX87192.1"/>
    </source>
</evidence>
<feature type="region of interest" description="Disordered" evidence="1">
    <location>
        <begin position="92"/>
        <end position="147"/>
    </location>
</feature>
<protein>
    <submittedName>
        <fullName evidence="2">Uncharacterized protein</fullName>
    </submittedName>
</protein>
<keyword evidence="3" id="KW-1185">Reference proteome</keyword>
<dbReference type="Proteomes" id="UP001229355">
    <property type="component" value="Chromosome 1"/>
</dbReference>
<reference evidence="2 3" key="1">
    <citation type="submission" date="2023-03" db="EMBL/GenBank/DDBJ databases">
        <authorList>
            <person name="Kaur S."/>
            <person name="Espinosa-Saiz D."/>
            <person name="Velazquez E."/>
            <person name="Menendez E."/>
            <person name="diCenzo G.C."/>
        </authorList>
    </citation>
    <scope>NUCLEOTIDE SEQUENCE [LARGE SCALE GENOMIC DNA]</scope>
    <source>
        <strain evidence="2 3">LMG 24692</strain>
    </source>
</reference>
<dbReference type="EMBL" id="CP120373">
    <property type="protein sequence ID" value="WEX87192.1"/>
    <property type="molecule type" value="Genomic_DNA"/>
</dbReference>
<evidence type="ECO:0000313" key="3">
    <source>
        <dbReference type="Proteomes" id="UP001229355"/>
    </source>
</evidence>
<proteinExistence type="predicted"/>
<evidence type="ECO:0000256" key="1">
    <source>
        <dbReference type="SAM" id="MobiDB-lite"/>
    </source>
</evidence>
<accession>A0ABY8DAW0</accession>
<organism evidence="2 3">
    <name type="scientific">Sinorhizobium garamanticum</name>
    <dbReference type="NCBI Taxonomy" id="680247"/>
    <lineage>
        <taxon>Bacteria</taxon>
        <taxon>Pseudomonadati</taxon>
        <taxon>Pseudomonadota</taxon>
        <taxon>Alphaproteobacteria</taxon>
        <taxon>Hyphomicrobiales</taxon>
        <taxon>Rhizobiaceae</taxon>
        <taxon>Sinorhizobium/Ensifer group</taxon>
        <taxon>Sinorhizobium</taxon>
    </lineage>
</organism>
<gene>
    <name evidence="2" type="ORF">PZN02_003560</name>
</gene>
<sequence length="147" mass="16007">MAAIQRFASKSLERQALIRDLFQRVGTVLLGQQLQFLQASLIFGLGDRAGLAGSGKRRQPGLHRDRLFIGQLGGRGRLLPINGWIGSQVGCRTASGKSAREEQSQNPRNRALFSDDKHAGDDPCFSGATMTSAPHARKRHADDTLTI</sequence>